<reference evidence="1 2" key="1">
    <citation type="submission" date="2015-03" db="EMBL/GenBank/DDBJ databases">
        <authorList>
            <person name="Murphy D."/>
        </authorList>
    </citation>
    <scope>NUCLEOTIDE SEQUENCE [LARGE SCALE GENOMIC DNA]</scope>
    <source>
        <strain evidence="1 2">PAP088</strain>
    </source>
</reference>
<protein>
    <submittedName>
        <fullName evidence="1">Uncharacterized protein</fullName>
    </submittedName>
</protein>
<dbReference type="Proteomes" id="UP000045782">
    <property type="component" value="Unassembled WGS sequence"/>
</dbReference>
<organism evidence="1 2">
    <name type="scientific">Mycobacteroides abscessus</name>
    <dbReference type="NCBI Taxonomy" id="36809"/>
    <lineage>
        <taxon>Bacteria</taxon>
        <taxon>Bacillati</taxon>
        <taxon>Actinomycetota</taxon>
        <taxon>Actinomycetes</taxon>
        <taxon>Mycobacteriales</taxon>
        <taxon>Mycobacteriaceae</taxon>
        <taxon>Mycobacteroides</taxon>
    </lineage>
</organism>
<sequence length="241" mass="27716">MSDRTPVVVRAPGVVYQSDFDEAVFFQWLDKMPGAWSHGGARQTLQVAVDPDALDEDALSEFVGLYRRYHVSAAELQVLAGTRLGSWFSSPDRFWHREIFERPSPAEDQLSRELFSGDLPWNIEPTVGTRVNVWPPDINVSPTPDHVVLKAAGVRYYSELDEAAFFEWLDKNPQVESYRGRNHTLYINVNVDSGEEWELCELAALYTRYNIDMTELRVLNSGNFGPWFSDPKWWWHKAVFG</sequence>
<dbReference type="AlphaFoldDB" id="A0A0U0ZGE8"/>
<accession>A0A0U0ZGE8</accession>
<evidence type="ECO:0000313" key="2">
    <source>
        <dbReference type="Proteomes" id="UP000045782"/>
    </source>
</evidence>
<name>A0A0U0ZGE8_9MYCO</name>
<evidence type="ECO:0000313" key="1">
    <source>
        <dbReference type="EMBL" id="CPV31483.1"/>
    </source>
</evidence>
<dbReference type="EMBL" id="CSWP01000001">
    <property type="protein sequence ID" value="CPV31483.1"/>
    <property type="molecule type" value="Genomic_DNA"/>
</dbReference>
<gene>
    <name evidence="1" type="ORF">ERS075579_00237</name>
</gene>
<dbReference type="RefSeq" id="WP_016892402.1">
    <property type="nucleotide sequence ID" value="NZ_CSVC01000015.1"/>
</dbReference>
<proteinExistence type="predicted"/>